<dbReference type="RefSeq" id="WP_093717837.1">
    <property type="nucleotide sequence ID" value="NZ_FONG01000040.1"/>
</dbReference>
<name>A0A1I2MNW2_9ACTN</name>
<feature type="domain" description="Helix-turn-helix" evidence="1">
    <location>
        <begin position="9"/>
        <end position="58"/>
    </location>
</feature>
<dbReference type="Pfam" id="PF19575">
    <property type="entry name" value="HTH_58"/>
    <property type="match status" value="2"/>
</dbReference>
<sequence>MTPVFLSPEARRRQAIELRARYDAGASVEDLERTTGLSHGTVLNRLREAETVMRTPAQTRRLRADTQQVRLRQAVNARVRELYESGMSVKALAEQEGWSPRTVRRRLVEGGAVLRSAQQARRLAGREVAAARHARAGALRVRYEAGEDVPGLAAESGVSAATVYRLLHLAGARMRPQHRHRLRNAHAP</sequence>
<gene>
    <name evidence="2" type="ORF">SAMN05216251_14014</name>
</gene>
<evidence type="ECO:0000313" key="3">
    <source>
        <dbReference type="Proteomes" id="UP000199323"/>
    </source>
</evidence>
<dbReference type="OrthoDB" id="4157092at2"/>
<organism evidence="2 3">
    <name type="scientific">Actinacidiphila alni</name>
    <dbReference type="NCBI Taxonomy" id="380248"/>
    <lineage>
        <taxon>Bacteria</taxon>
        <taxon>Bacillati</taxon>
        <taxon>Actinomycetota</taxon>
        <taxon>Actinomycetes</taxon>
        <taxon>Kitasatosporales</taxon>
        <taxon>Streptomycetaceae</taxon>
        <taxon>Actinacidiphila</taxon>
    </lineage>
</organism>
<reference evidence="2 3" key="1">
    <citation type="submission" date="2016-10" db="EMBL/GenBank/DDBJ databases">
        <authorList>
            <person name="de Groot N.N."/>
        </authorList>
    </citation>
    <scope>NUCLEOTIDE SEQUENCE [LARGE SCALE GENOMIC DNA]</scope>
    <source>
        <strain evidence="2 3">CGMCC 4.3510</strain>
    </source>
</reference>
<evidence type="ECO:0000259" key="1">
    <source>
        <dbReference type="Pfam" id="PF19575"/>
    </source>
</evidence>
<dbReference type="InterPro" id="IPR045745">
    <property type="entry name" value="HTH_58_Actinobacteria-type"/>
</dbReference>
<protein>
    <recommendedName>
        <fullName evidence="1">Helix-turn-helix domain-containing protein</fullName>
    </recommendedName>
</protein>
<proteinExistence type="predicted"/>
<accession>A0A1I2MNW2</accession>
<dbReference type="Gene3D" id="1.10.10.60">
    <property type="entry name" value="Homeodomain-like"/>
    <property type="match status" value="1"/>
</dbReference>
<dbReference type="STRING" id="380248.SAMN05216251_14014"/>
<dbReference type="AlphaFoldDB" id="A0A1I2MNW2"/>
<evidence type="ECO:0000313" key="2">
    <source>
        <dbReference type="EMBL" id="SFF93245.1"/>
    </source>
</evidence>
<dbReference type="Proteomes" id="UP000199323">
    <property type="component" value="Unassembled WGS sequence"/>
</dbReference>
<feature type="domain" description="Helix-turn-helix" evidence="1">
    <location>
        <begin position="72"/>
        <end position="121"/>
    </location>
</feature>
<keyword evidence="3" id="KW-1185">Reference proteome</keyword>
<dbReference type="EMBL" id="FONG01000040">
    <property type="protein sequence ID" value="SFF93245.1"/>
    <property type="molecule type" value="Genomic_DNA"/>
</dbReference>